<sequence length="74" mass="8205">MLAAIEFDEWPEAAHTPAKAPRSTHPLGVFDLHECGAWVDTLRALRALPNRATANHATASAMRRPLETSEDEER</sequence>
<feature type="compositionally biased region" description="Acidic residues" evidence="1">
    <location>
        <begin position="1"/>
        <end position="11"/>
    </location>
</feature>
<gene>
    <name evidence="2" type="ORF">EV148_107154</name>
</gene>
<proteinExistence type="predicted"/>
<keyword evidence="3" id="KW-1185">Reference proteome</keyword>
<comment type="caution">
    <text evidence="2">The sequence shown here is derived from an EMBL/GenBank/DDBJ whole genome shotgun (WGS) entry which is preliminary data.</text>
</comment>
<dbReference type="EMBL" id="SLWQ01000007">
    <property type="protein sequence ID" value="TCO38866.1"/>
    <property type="molecule type" value="Genomic_DNA"/>
</dbReference>
<accession>A0A4R2I4Y5</accession>
<dbReference type="AlphaFoldDB" id="A0A4R2I4Y5"/>
<dbReference type="RefSeq" id="WP_131999057.1">
    <property type="nucleotide sequence ID" value="NZ_SLWQ01000007.1"/>
</dbReference>
<evidence type="ECO:0000313" key="3">
    <source>
        <dbReference type="Proteomes" id="UP000294862"/>
    </source>
</evidence>
<evidence type="ECO:0000256" key="1">
    <source>
        <dbReference type="SAM" id="MobiDB-lite"/>
    </source>
</evidence>
<evidence type="ECO:0000313" key="2">
    <source>
        <dbReference type="EMBL" id="TCO38866.1"/>
    </source>
</evidence>
<feature type="region of interest" description="Disordered" evidence="1">
    <location>
        <begin position="54"/>
        <end position="74"/>
    </location>
</feature>
<feature type="region of interest" description="Disordered" evidence="1">
    <location>
        <begin position="1"/>
        <end position="24"/>
    </location>
</feature>
<protein>
    <submittedName>
        <fullName evidence="2">Uncharacterized protein</fullName>
    </submittedName>
</protein>
<name>A0A4R2I4Y5_9GAMM</name>
<dbReference type="Proteomes" id="UP000294862">
    <property type="component" value="Unassembled WGS sequence"/>
</dbReference>
<organism evidence="2 3">
    <name type="scientific">Dokdonella fugitiva</name>
    <dbReference type="NCBI Taxonomy" id="328517"/>
    <lineage>
        <taxon>Bacteria</taxon>
        <taxon>Pseudomonadati</taxon>
        <taxon>Pseudomonadota</taxon>
        <taxon>Gammaproteobacteria</taxon>
        <taxon>Lysobacterales</taxon>
        <taxon>Rhodanobacteraceae</taxon>
        <taxon>Dokdonella</taxon>
    </lineage>
</organism>
<reference evidence="2 3" key="1">
    <citation type="journal article" date="2015" name="Stand. Genomic Sci.">
        <title>Genomic Encyclopedia of Bacterial and Archaeal Type Strains, Phase III: the genomes of soil and plant-associated and newly described type strains.</title>
        <authorList>
            <person name="Whitman W.B."/>
            <person name="Woyke T."/>
            <person name="Klenk H.P."/>
            <person name="Zhou Y."/>
            <person name="Lilburn T.G."/>
            <person name="Beck B.J."/>
            <person name="De Vos P."/>
            <person name="Vandamme P."/>
            <person name="Eisen J.A."/>
            <person name="Garrity G."/>
            <person name="Hugenholtz P."/>
            <person name="Kyrpides N.C."/>
        </authorList>
    </citation>
    <scope>NUCLEOTIDE SEQUENCE [LARGE SCALE GENOMIC DNA]</scope>
    <source>
        <strain evidence="2 3">A3</strain>
    </source>
</reference>